<dbReference type="InterPro" id="IPR036291">
    <property type="entry name" value="NAD(P)-bd_dom_sf"/>
</dbReference>
<proteinExistence type="inferred from homology"/>
<dbReference type="Pfam" id="PF13561">
    <property type="entry name" value="adh_short_C2"/>
    <property type="match status" value="1"/>
</dbReference>
<evidence type="ECO:0000256" key="1">
    <source>
        <dbReference type="ARBA" id="ARBA00006484"/>
    </source>
</evidence>
<dbReference type="Gene3D" id="3.40.50.720">
    <property type="entry name" value="NAD(P)-binding Rossmann-like Domain"/>
    <property type="match status" value="1"/>
</dbReference>
<evidence type="ECO:0000256" key="2">
    <source>
        <dbReference type="ARBA" id="ARBA00023002"/>
    </source>
</evidence>
<sequence length="259" mass="27595">MFDDLKGKRVLITGSTSGMGLATAKYFAQCGAYIGLNGRSERTSQIEAILNELRELGGEAEFFQANLMQSSGCEKLVADFTHHFGGLDVLINNAGGLGGRENLEDIDDAFFDRVIDLNARSALMVTKFAIPHLRASAAESGETSCVVSTGSIAAREGGGVGAGLYAASKAWLHDIHRNWVKEFTKDRIRFNIVSPGTIDTAFHEAKSEEVKAGIANSIPMGRFGRAEEVAPSFAFLSSHACAGYITGQILDVNGGQMAP</sequence>
<dbReference type="InterPro" id="IPR002347">
    <property type="entry name" value="SDR_fam"/>
</dbReference>
<dbReference type="PRINTS" id="PR00081">
    <property type="entry name" value="GDHRDH"/>
</dbReference>
<dbReference type="EMBL" id="CP090614">
    <property type="protein sequence ID" value="UTT84872.1"/>
    <property type="molecule type" value="Genomic_DNA"/>
</dbReference>
<dbReference type="RefSeq" id="WP_255230821.1">
    <property type="nucleotide sequence ID" value="NZ_CP090614.1"/>
</dbReference>
<evidence type="ECO:0000313" key="4">
    <source>
        <dbReference type="Proteomes" id="UP001059120"/>
    </source>
</evidence>
<evidence type="ECO:0000313" key="3">
    <source>
        <dbReference type="EMBL" id="UTT84872.1"/>
    </source>
</evidence>
<dbReference type="PANTHER" id="PTHR43639">
    <property type="entry name" value="OXIDOREDUCTASE, SHORT-CHAIN DEHYDROGENASE/REDUCTASE FAMILY (AFU_ORTHOLOGUE AFUA_5G02870)"/>
    <property type="match status" value="1"/>
</dbReference>
<dbReference type="SUPFAM" id="SSF51735">
    <property type="entry name" value="NAD(P)-binding Rossmann-fold domains"/>
    <property type="match status" value="1"/>
</dbReference>
<organism evidence="3 4">
    <name type="scientific">Vibrio pelagius</name>
    <dbReference type="NCBI Taxonomy" id="28169"/>
    <lineage>
        <taxon>Bacteria</taxon>
        <taxon>Pseudomonadati</taxon>
        <taxon>Pseudomonadota</taxon>
        <taxon>Gammaproteobacteria</taxon>
        <taxon>Vibrionales</taxon>
        <taxon>Vibrionaceae</taxon>
        <taxon>Vibrio</taxon>
    </lineage>
</organism>
<gene>
    <name evidence="3" type="ORF">LZI70_00775</name>
</gene>
<dbReference type="Proteomes" id="UP001059120">
    <property type="component" value="Chromosome 1"/>
</dbReference>
<reference evidence="3" key="1">
    <citation type="submission" date="2022-01" db="EMBL/GenBank/DDBJ databases">
        <title>Alginate degradation mechanism of Vibrio pelagius WXL662.</title>
        <authorList>
            <person name="He X."/>
        </authorList>
    </citation>
    <scope>NUCLEOTIDE SEQUENCE</scope>
    <source>
        <strain evidence="3">WXL662</strain>
    </source>
</reference>
<accession>A0ABY5G3Y5</accession>
<name>A0ABY5G3Y5_VIBPE</name>
<dbReference type="PANTHER" id="PTHR43639:SF1">
    <property type="entry name" value="SHORT-CHAIN DEHYDROGENASE_REDUCTASE FAMILY PROTEIN"/>
    <property type="match status" value="1"/>
</dbReference>
<keyword evidence="4" id="KW-1185">Reference proteome</keyword>
<protein>
    <submittedName>
        <fullName evidence="3">SDR family oxidoreductase</fullName>
    </submittedName>
</protein>
<dbReference type="CDD" id="cd05233">
    <property type="entry name" value="SDR_c"/>
    <property type="match status" value="1"/>
</dbReference>
<comment type="similarity">
    <text evidence="1">Belongs to the short-chain dehydrogenases/reductases (SDR) family.</text>
</comment>
<keyword evidence="2" id="KW-0560">Oxidoreductase</keyword>